<keyword evidence="1 7" id="KW-0245">EGF-like domain</keyword>
<dbReference type="EMBL" id="KN728634">
    <property type="protein sequence ID" value="KIH63473.1"/>
    <property type="molecule type" value="Genomic_DNA"/>
</dbReference>
<name>A0A0C2D295_9BILA</name>
<dbReference type="InterPro" id="IPR024731">
    <property type="entry name" value="NELL2-like_EGF"/>
</dbReference>
<dbReference type="Pfam" id="PF07645">
    <property type="entry name" value="EGF_CA"/>
    <property type="match status" value="1"/>
</dbReference>
<reference evidence="10 11" key="1">
    <citation type="submission" date="2013-12" db="EMBL/GenBank/DDBJ databases">
        <title>Draft genome of the parsitic nematode Ancylostoma duodenale.</title>
        <authorList>
            <person name="Mitreva M."/>
        </authorList>
    </citation>
    <scope>NUCLEOTIDE SEQUENCE [LARGE SCALE GENOMIC DNA]</scope>
    <source>
        <strain evidence="10 11">Zhejiang</strain>
    </source>
</reference>
<dbReference type="SMART" id="SM00179">
    <property type="entry name" value="EGF_CA"/>
    <property type="match status" value="1"/>
</dbReference>
<dbReference type="PROSITE" id="PS00010">
    <property type="entry name" value="ASX_HYDROXYL"/>
    <property type="match status" value="1"/>
</dbReference>
<dbReference type="SUPFAM" id="SSF57196">
    <property type="entry name" value="EGF/Laminin"/>
    <property type="match status" value="2"/>
</dbReference>
<dbReference type="InterPro" id="IPR000152">
    <property type="entry name" value="EGF-type_Asp/Asn_hydroxyl_site"/>
</dbReference>
<dbReference type="Pfam" id="PF12947">
    <property type="entry name" value="EGF_3"/>
    <property type="match status" value="1"/>
</dbReference>
<dbReference type="GO" id="GO:0005509">
    <property type="term" value="F:calcium ion binding"/>
    <property type="evidence" value="ECO:0007669"/>
    <property type="project" value="InterPro"/>
</dbReference>
<dbReference type="NCBIfam" id="NF040941">
    <property type="entry name" value="GGGWT_bact"/>
    <property type="match status" value="1"/>
</dbReference>
<dbReference type="InterPro" id="IPR000742">
    <property type="entry name" value="EGF"/>
</dbReference>
<keyword evidence="6" id="KW-0325">Glycoprotein</keyword>
<evidence type="ECO:0000313" key="11">
    <source>
        <dbReference type="Proteomes" id="UP000054047"/>
    </source>
</evidence>
<dbReference type="InterPro" id="IPR014716">
    <property type="entry name" value="Fibrinogen_a/b/g_C_1"/>
</dbReference>
<keyword evidence="4" id="KW-0106">Calcium</keyword>
<evidence type="ECO:0000256" key="7">
    <source>
        <dbReference type="PROSITE-ProRule" id="PRU00076"/>
    </source>
</evidence>
<evidence type="ECO:0000256" key="4">
    <source>
        <dbReference type="ARBA" id="ARBA00022837"/>
    </source>
</evidence>
<dbReference type="InterPro" id="IPR001881">
    <property type="entry name" value="EGF-like_Ca-bd_dom"/>
</dbReference>
<keyword evidence="11" id="KW-1185">Reference proteome</keyword>
<dbReference type="InterPro" id="IPR036056">
    <property type="entry name" value="Fibrinogen-like_C"/>
</dbReference>
<protein>
    <submittedName>
        <fullName evidence="10">Calcium binding EGF domain protein</fullName>
    </submittedName>
</protein>
<proteinExistence type="predicted"/>
<evidence type="ECO:0000256" key="3">
    <source>
        <dbReference type="ARBA" id="ARBA00022737"/>
    </source>
</evidence>
<keyword evidence="3" id="KW-0677">Repeat</keyword>
<dbReference type="Pfam" id="PF00147">
    <property type="entry name" value="Fibrinogen_C"/>
    <property type="match status" value="1"/>
</dbReference>
<dbReference type="PANTHER" id="PTHR24039:SF28">
    <property type="entry name" value="EGF-LIKE DOMAIN-CONTAINING PROTEIN"/>
    <property type="match status" value="1"/>
</dbReference>
<dbReference type="Proteomes" id="UP000054047">
    <property type="component" value="Unassembled WGS sequence"/>
</dbReference>
<dbReference type="PROSITE" id="PS51406">
    <property type="entry name" value="FIBRINOGEN_C_2"/>
    <property type="match status" value="1"/>
</dbReference>
<evidence type="ECO:0000256" key="5">
    <source>
        <dbReference type="ARBA" id="ARBA00023157"/>
    </source>
</evidence>
<evidence type="ECO:0000256" key="1">
    <source>
        <dbReference type="ARBA" id="ARBA00022536"/>
    </source>
</evidence>
<accession>A0A0C2D295</accession>
<dbReference type="OrthoDB" id="5874307at2759"/>
<evidence type="ECO:0000256" key="6">
    <source>
        <dbReference type="ARBA" id="ARBA00023180"/>
    </source>
</evidence>
<keyword evidence="2" id="KW-0732">Signal</keyword>
<feature type="domain" description="Fibrinogen C-terminal" evidence="9">
    <location>
        <begin position="165"/>
        <end position="264"/>
    </location>
</feature>
<dbReference type="SMART" id="SM00181">
    <property type="entry name" value="EGF"/>
    <property type="match status" value="2"/>
</dbReference>
<sequence>MNELKEETLATGDLEPLALHRHVPFTLTMRPANHPALPPVLTPALLISAINRVPKVAYAILAMFSTIPGFPHSPVSPSINVDALTPMEILIQRYGCDQHAICSVSDEKMACVCLPGFTGNGTTCVDIDECLDPTTCNADKGHGNCTNTIGSYHCDCVQFFTQPHCQNYQPRRHCADLRRYWDITDDGVYSISPPYAFAGSGSFGDAAVYCDMNTDGGGWTLMSSDRNSGMAGRTYQEYIEGFGAPSEQQVWLGLDLIKGMTNYENTSHCRACFLVGLGTG</sequence>
<keyword evidence="5 7" id="KW-1015">Disulfide bond</keyword>
<comment type="caution">
    <text evidence="7">Lacks conserved residue(s) required for the propagation of feature annotation.</text>
</comment>
<evidence type="ECO:0000259" key="9">
    <source>
        <dbReference type="PROSITE" id="PS51406"/>
    </source>
</evidence>
<evidence type="ECO:0000313" key="10">
    <source>
        <dbReference type="EMBL" id="KIH63473.1"/>
    </source>
</evidence>
<dbReference type="Gene3D" id="2.10.25.10">
    <property type="entry name" value="Laminin"/>
    <property type="match status" value="2"/>
</dbReference>
<dbReference type="PANTHER" id="PTHR24039">
    <property type="entry name" value="FIBRILLIN-RELATED"/>
    <property type="match status" value="1"/>
</dbReference>
<feature type="disulfide bond" evidence="7">
    <location>
        <begin position="156"/>
        <end position="165"/>
    </location>
</feature>
<gene>
    <name evidence="10" type="ORF">ANCDUO_06226</name>
</gene>
<organism evidence="10 11">
    <name type="scientific">Ancylostoma duodenale</name>
    <dbReference type="NCBI Taxonomy" id="51022"/>
    <lineage>
        <taxon>Eukaryota</taxon>
        <taxon>Metazoa</taxon>
        <taxon>Ecdysozoa</taxon>
        <taxon>Nematoda</taxon>
        <taxon>Chromadorea</taxon>
        <taxon>Rhabditida</taxon>
        <taxon>Rhabditina</taxon>
        <taxon>Rhabditomorpha</taxon>
        <taxon>Strongyloidea</taxon>
        <taxon>Ancylostomatidae</taxon>
        <taxon>Ancylostomatinae</taxon>
        <taxon>Ancylostoma</taxon>
    </lineage>
</organism>
<dbReference type="InterPro" id="IPR049883">
    <property type="entry name" value="NOTCH1_EGF-like"/>
</dbReference>
<feature type="domain" description="EGF-like" evidence="8">
    <location>
        <begin position="126"/>
        <end position="166"/>
    </location>
</feature>
<dbReference type="CDD" id="cd00054">
    <property type="entry name" value="EGF_CA"/>
    <property type="match status" value="1"/>
</dbReference>
<dbReference type="AlphaFoldDB" id="A0A0C2D295"/>
<dbReference type="PROSITE" id="PS50026">
    <property type="entry name" value="EGF_3"/>
    <property type="match status" value="1"/>
</dbReference>
<dbReference type="Gene3D" id="3.90.215.10">
    <property type="entry name" value="Gamma Fibrinogen, chain A, domain 1"/>
    <property type="match status" value="1"/>
</dbReference>
<dbReference type="SUPFAM" id="SSF56496">
    <property type="entry name" value="Fibrinogen C-terminal domain-like"/>
    <property type="match status" value="1"/>
</dbReference>
<evidence type="ECO:0000256" key="2">
    <source>
        <dbReference type="ARBA" id="ARBA00022729"/>
    </source>
</evidence>
<evidence type="ECO:0000259" key="8">
    <source>
        <dbReference type="PROSITE" id="PS50026"/>
    </source>
</evidence>
<dbReference type="InterPro" id="IPR002181">
    <property type="entry name" value="Fibrinogen_a/b/g_C_dom"/>
</dbReference>